<evidence type="ECO:0000313" key="3">
    <source>
        <dbReference type="Proteomes" id="UP001344888"/>
    </source>
</evidence>
<protein>
    <submittedName>
        <fullName evidence="2">Uncharacterized protein</fullName>
    </submittedName>
</protein>
<evidence type="ECO:0000313" key="2">
    <source>
        <dbReference type="EMBL" id="MEC1178632.1"/>
    </source>
</evidence>
<dbReference type="RefSeq" id="WP_326123114.1">
    <property type="nucleotide sequence ID" value="NZ_JARSFG010000012.1"/>
</dbReference>
<evidence type="ECO:0000256" key="1">
    <source>
        <dbReference type="SAM" id="Phobius"/>
    </source>
</evidence>
<organism evidence="2 3">
    <name type="scientific">Metasolibacillus meyeri</name>
    <dbReference type="NCBI Taxonomy" id="1071052"/>
    <lineage>
        <taxon>Bacteria</taxon>
        <taxon>Bacillati</taxon>
        <taxon>Bacillota</taxon>
        <taxon>Bacilli</taxon>
        <taxon>Bacillales</taxon>
        <taxon>Caryophanaceae</taxon>
        <taxon>Metasolibacillus</taxon>
    </lineage>
</organism>
<dbReference type="AlphaFoldDB" id="A0AAW9NQL6"/>
<keyword evidence="3" id="KW-1185">Reference proteome</keyword>
<feature type="transmembrane region" description="Helical" evidence="1">
    <location>
        <begin position="45"/>
        <end position="68"/>
    </location>
</feature>
<dbReference type="Proteomes" id="UP001344888">
    <property type="component" value="Unassembled WGS sequence"/>
</dbReference>
<reference evidence="2 3" key="1">
    <citation type="submission" date="2023-03" db="EMBL/GenBank/DDBJ databases">
        <title>Bacillus Genome Sequencing.</title>
        <authorList>
            <person name="Dunlap C."/>
        </authorList>
    </citation>
    <scope>NUCLEOTIDE SEQUENCE [LARGE SCALE GENOMIC DNA]</scope>
    <source>
        <strain evidence="2 3">B-59205</strain>
    </source>
</reference>
<gene>
    <name evidence="2" type="ORF">P9B03_09070</name>
</gene>
<sequence length="75" mass="8701">MSDTYDIFSNGFTVIQNHIFGLVMIVILVIVIQFIIQKIINMPNWLFKITFPIVTIGTFLILIFIYYLPGIFSNL</sequence>
<keyword evidence="1" id="KW-1133">Transmembrane helix</keyword>
<feature type="transmembrane region" description="Helical" evidence="1">
    <location>
        <begin position="15"/>
        <end position="36"/>
    </location>
</feature>
<keyword evidence="1" id="KW-0472">Membrane</keyword>
<accession>A0AAW9NQL6</accession>
<proteinExistence type="predicted"/>
<keyword evidence="1" id="KW-0812">Transmembrane</keyword>
<comment type="caution">
    <text evidence="2">The sequence shown here is derived from an EMBL/GenBank/DDBJ whole genome shotgun (WGS) entry which is preliminary data.</text>
</comment>
<dbReference type="EMBL" id="JARSFG010000012">
    <property type="protein sequence ID" value="MEC1178632.1"/>
    <property type="molecule type" value="Genomic_DNA"/>
</dbReference>
<name>A0AAW9NQL6_9BACL</name>